<organism evidence="1 2">
    <name type="scientific">Halobacillus locisalis</name>
    <dbReference type="NCBI Taxonomy" id="220753"/>
    <lineage>
        <taxon>Bacteria</taxon>
        <taxon>Bacillati</taxon>
        <taxon>Bacillota</taxon>
        <taxon>Bacilli</taxon>
        <taxon>Bacillales</taxon>
        <taxon>Bacillaceae</taxon>
        <taxon>Halobacillus</taxon>
    </lineage>
</organism>
<dbReference type="Proteomes" id="UP000571017">
    <property type="component" value="Unassembled WGS sequence"/>
</dbReference>
<accession>A0A838CP89</accession>
<evidence type="ECO:0000313" key="2">
    <source>
        <dbReference type="Proteomes" id="UP000571017"/>
    </source>
</evidence>
<proteinExistence type="predicted"/>
<gene>
    <name evidence="1" type="ORF">H0266_02450</name>
</gene>
<evidence type="ECO:0000313" key="1">
    <source>
        <dbReference type="EMBL" id="MBA2173751.1"/>
    </source>
</evidence>
<name>A0A838CP89_9BACI</name>
<sequence length="327" mass="35916">MNNFRIQQQIECPLIACVAGYEVELIDPDNLIYEIRNIEASNALSNWIIELDLCPFENCLVGEVFDLNDDPVAPNQQGVCRYPSQNNERFACTDQAPCDGVITGLKFDELDDFGELKAGFGQQFQIVIDSEFELHPACFQLKFGQNGECGQICAPVCVNVDQCDNPCECDAPEVFSCEIDLPSCFTFDGTFEDVSTSFCIGDSTCEMDGECETFTTINVCGQQIQCCVPVNRWRQSVNLEIVFNAPLSPVDGTTACGGPPIVSCLVDDTFTKQCFSCPDDMSSPCVNPRCENVVITPTDTDVSTDEEGNPTLTIFFTVTLPPCSTEL</sequence>
<keyword evidence="2" id="KW-1185">Reference proteome</keyword>
<comment type="caution">
    <text evidence="1">The sequence shown here is derived from an EMBL/GenBank/DDBJ whole genome shotgun (WGS) entry which is preliminary data.</text>
</comment>
<dbReference type="AlphaFoldDB" id="A0A838CP89"/>
<reference evidence="1 2" key="1">
    <citation type="journal article" date="2004" name="Extremophiles">
        <title>Halobacillus locisalis sp. nov., a halophilic bacterium isolated from a marine solar saltern of the Yellow Sea in Korea.</title>
        <authorList>
            <person name="Yoon J.H."/>
            <person name="Kang K.H."/>
            <person name="Oh T.K."/>
            <person name="Park Y.H."/>
        </authorList>
    </citation>
    <scope>NUCLEOTIDE SEQUENCE [LARGE SCALE GENOMIC DNA]</scope>
    <source>
        <strain evidence="1 2">KCTC 3788</strain>
    </source>
</reference>
<dbReference type="RefSeq" id="WP_181470790.1">
    <property type="nucleotide sequence ID" value="NZ_JACEFG010000001.1"/>
</dbReference>
<protein>
    <submittedName>
        <fullName evidence="1">Uncharacterized protein</fullName>
    </submittedName>
</protein>
<dbReference type="EMBL" id="JACEFG010000001">
    <property type="protein sequence ID" value="MBA2173751.1"/>
    <property type="molecule type" value="Genomic_DNA"/>
</dbReference>